<evidence type="ECO:0000313" key="3">
    <source>
        <dbReference type="Proteomes" id="UP000184268"/>
    </source>
</evidence>
<dbReference type="STRING" id="299255.SAMN02745129_1196"/>
<dbReference type="EMBL" id="FQXG01000001">
    <property type="protein sequence ID" value="SHG93635.1"/>
    <property type="molecule type" value="Genomic_DNA"/>
</dbReference>
<accession>A0A1M5NW10</accession>
<feature type="transmembrane region" description="Helical" evidence="1">
    <location>
        <begin position="6"/>
        <end position="26"/>
    </location>
</feature>
<sequence length="172" mass="18632">MLEQASTIWWWAQGLGAFSMLVGWWANAQRDDQRLLRGNLVAAGLTALHLGLLGSPLGMTNQLVNAGRFALAQHWRHWSLALGFAVAALVQGALMASHWSEWCVVAAAVLSSVLLFQVQGRALRWGLLLCNALNLTLSVTLGSLSGILYQCVTMALLLQSLLATSQPQPQRS</sequence>
<name>A0A1M5NW10_9GAMM</name>
<evidence type="ECO:0000313" key="2">
    <source>
        <dbReference type="EMBL" id="SHG93635.1"/>
    </source>
</evidence>
<dbReference type="RefSeq" id="WP_067658407.1">
    <property type="nucleotide sequence ID" value="NZ_FQXG01000001.1"/>
</dbReference>
<protein>
    <submittedName>
        <fullName evidence="2">Inner membrane protein</fullName>
    </submittedName>
</protein>
<dbReference type="InterPro" id="IPR019629">
    <property type="entry name" value="Uncharacterised_HI1736/YgjV"/>
</dbReference>
<dbReference type="Pfam" id="PF10688">
    <property type="entry name" value="Imp-YgjV"/>
    <property type="match status" value="1"/>
</dbReference>
<keyword evidence="3" id="KW-1185">Reference proteome</keyword>
<proteinExistence type="predicted"/>
<organism evidence="2 3">
    <name type="scientific">Ferrimonas marina</name>
    <dbReference type="NCBI Taxonomy" id="299255"/>
    <lineage>
        <taxon>Bacteria</taxon>
        <taxon>Pseudomonadati</taxon>
        <taxon>Pseudomonadota</taxon>
        <taxon>Gammaproteobacteria</taxon>
        <taxon>Alteromonadales</taxon>
        <taxon>Ferrimonadaceae</taxon>
        <taxon>Ferrimonas</taxon>
    </lineage>
</organism>
<feature type="transmembrane region" description="Helical" evidence="1">
    <location>
        <begin position="38"/>
        <end position="57"/>
    </location>
</feature>
<dbReference type="Proteomes" id="UP000184268">
    <property type="component" value="Unassembled WGS sequence"/>
</dbReference>
<feature type="transmembrane region" description="Helical" evidence="1">
    <location>
        <begin position="102"/>
        <end position="119"/>
    </location>
</feature>
<keyword evidence="1" id="KW-0472">Membrane</keyword>
<keyword evidence="1" id="KW-0812">Transmembrane</keyword>
<gene>
    <name evidence="2" type="ORF">SAMN02745129_1196</name>
</gene>
<dbReference type="AlphaFoldDB" id="A0A1M5NW10"/>
<evidence type="ECO:0000256" key="1">
    <source>
        <dbReference type="SAM" id="Phobius"/>
    </source>
</evidence>
<feature type="transmembrane region" description="Helical" evidence="1">
    <location>
        <begin position="77"/>
        <end position="95"/>
    </location>
</feature>
<keyword evidence="1" id="KW-1133">Transmembrane helix</keyword>
<reference evidence="2 3" key="1">
    <citation type="submission" date="2016-11" db="EMBL/GenBank/DDBJ databases">
        <authorList>
            <person name="Jaros S."/>
            <person name="Januszkiewicz K."/>
            <person name="Wedrychowicz H."/>
        </authorList>
    </citation>
    <scope>NUCLEOTIDE SEQUENCE [LARGE SCALE GENOMIC DNA]</scope>
    <source>
        <strain evidence="2 3">DSM 16917</strain>
    </source>
</reference>